<dbReference type="EMBL" id="KN832875">
    <property type="protein sequence ID" value="KIN02171.1"/>
    <property type="molecule type" value="Genomic_DNA"/>
</dbReference>
<dbReference type="HOGENOM" id="CLU_010194_2_9_1"/>
<dbReference type="CDD" id="cd05374">
    <property type="entry name" value="17beta-HSD-like_SDR_c"/>
    <property type="match status" value="1"/>
</dbReference>
<dbReference type="InterPro" id="IPR002347">
    <property type="entry name" value="SDR_fam"/>
</dbReference>
<gene>
    <name evidence="6" type="ORF">OIDMADRAFT_179453</name>
</gene>
<keyword evidence="5" id="KW-0732">Signal</keyword>
<accession>A0A0C3H207</accession>
<dbReference type="InterPro" id="IPR020904">
    <property type="entry name" value="Sc_DH/Rdtase_CS"/>
</dbReference>
<dbReference type="Proteomes" id="UP000054321">
    <property type="component" value="Unassembled WGS sequence"/>
</dbReference>
<evidence type="ECO:0000256" key="1">
    <source>
        <dbReference type="ARBA" id="ARBA00006484"/>
    </source>
</evidence>
<reference evidence="7" key="2">
    <citation type="submission" date="2015-01" db="EMBL/GenBank/DDBJ databases">
        <title>Evolutionary Origins and Diversification of the Mycorrhizal Mutualists.</title>
        <authorList>
            <consortium name="DOE Joint Genome Institute"/>
            <consortium name="Mycorrhizal Genomics Consortium"/>
            <person name="Kohler A."/>
            <person name="Kuo A."/>
            <person name="Nagy L.G."/>
            <person name="Floudas D."/>
            <person name="Copeland A."/>
            <person name="Barry K.W."/>
            <person name="Cichocki N."/>
            <person name="Veneault-Fourrey C."/>
            <person name="LaButti K."/>
            <person name="Lindquist E.A."/>
            <person name="Lipzen A."/>
            <person name="Lundell T."/>
            <person name="Morin E."/>
            <person name="Murat C."/>
            <person name="Riley R."/>
            <person name="Ohm R."/>
            <person name="Sun H."/>
            <person name="Tunlid A."/>
            <person name="Henrissat B."/>
            <person name="Grigoriev I.V."/>
            <person name="Hibbett D.S."/>
            <person name="Martin F."/>
        </authorList>
    </citation>
    <scope>NUCLEOTIDE SEQUENCE [LARGE SCALE GENOMIC DNA]</scope>
    <source>
        <strain evidence="7">Zn</strain>
    </source>
</reference>
<keyword evidence="2" id="KW-0521">NADP</keyword>
<evidence type="ECO:0000256" key="3">
    <source>
        <dbReference type="ARBA" id="ARBA00023002"/>
    </source>
</evidence>
<dbReference type="SUPFAM" id="SSF51735">
    <property type="entry name" value="NAD(P)-binding Rossmann-fold domains"/>
    <property type="match status" value="1"/>
</dbReference>
<feature type="signal peptide" evidence="5">
    <location>
        <begin position="1"/>
        <end position="21"/>
    </location>
</feature>
<evidence type="ECO:0000256" key="5">
    <source>
        <dbReference type="SAM" id="SignalP"/>
    </source>
</evidence>
<dbReference type="PANTHER" id="PTHR43976:SF16">
    <property type="entry name" value="SHORT-CHAIN DEHYDROGENASE_REDUCTASE FAMILY PROTEIN"/>
    <property type="match status" value="1"/>
</dbReference>
<name>A0A0C3H207_OIDMZ</name>
<protein>
    <submittedName>
        <fullName evidence="6">Uncharacterized protein</fullName>
    </submittedName>
</protein>
<dbReference type="InterPro" id="IPR036291">
    <property type="entry name" value="NAD(P)-bd_dom_sf"/>
</dbReference>
<keyword evidence="7" id="KW-1185">Reference proteome</keyword>
<organism evidence="6 7">
    <name type="scientific">Oidiodendron maius (strain Zn)</name>
    <dbReference type="NCBI Taxonomy" id="913774"/>
    <lineage>
        <taxon>Eukaryota</taxon>
        <taxon>Fungi</taxon>
        <taxon>Dikarya</taxon>
        <taxon>Ascomycota</taxon>
        <taxon>Pezizomycotina</taxon>
        <taxon>Leotiomycetes</taxon>
        <taxon>Leotiomycetes incertae sedis</taxon>
        <taxon>Myxotrichaceae</taxon>
        <taxon>Oidiodendron</taxon>
    </lineage>
</organism>
<dbReference type="InParanoid" id="A0A0C3H207"/>
<dbReference type="AlphaFoldDB" id="A0A0C3H207"/>
<keyword evidence="3" id="KW-0560">Oxidoreductase</keyword>
<evidence type="ECO:0000256" key="2">
    <source>
        <dbReference type="ARBA" id="ARBA00022857"/>
    </source>
</evidence>
<dbReference type="PROSITE" id="PS00061">
    <property type="entry name" value="ADH_SHORT"/>
    <property type="match status" value="1"/>
</dbReference>
<evidence type="ECO:0000313" key="6">
    <source>
        <dbReference type="EMBL" id="KIN02171.1"/>
    </source>
</evidence>
<evidence type="ECO:0000256" key="4">
    <source>
        <dbReference type="RuleBase" id="RU000363"/>
    </source>
</evidence>
<proteinExistence type="inferred from homology"/>
<dbReference type="STRING" id="913774.A0A0C3H207"/>
<dbReference type="OrthoDB" id="1274115at2759"/>
<dbReference type="InterPro" id="IPR051911">
    <property type="entry name" value="SDR_oxidoreductase"/>
</dbReference>
<evidence type="ECO:0000313" key="7">
    <source>
        <dbReference type="Proteomes" id="UP000054321"/>
    </source>
</evidence>
<comment type="similarity">
    <text evidence="1 4">Belongs to the short-chain dehydrogenases/reductases (SDR) family.</text>
</comment>
<dbReference type="Pfam" id="PF00106">
    <property type="entry name" value="adh_short"/>
    <property type="match status" value="1"/>
</dbReference>
<sequence length="287" mass="30848">MATTTPLIWLITGSSVGLGAALATHVLKSGHKVIATARNIASASEANPEIASLGGQWMTLDVTSRNSGLVIQEALTVFGRIDVLVNNAGYSLLGAVEDISEEEARDQFDTNFFGPLRLIRSILPSFRAQRSGTIINVSSVAGIDGLPTCGLYAGSKFALEGLSESLAHEVSDFNIRVLVVEPGAFRTRFLQSCTFPERETTSDYLGNTVGNTLKYFEGLDGMQPGDPVKCCSTIFDIVTKSGVASGLEKEYLRLPIGIDALDRVDKKIRHMKETVEALRGITSNTNF</sequence>
<dbReference type="PRINTS" id="PR00081">
    <property type="entry name" value="GDHRDH"/>
</dbReference>
<dbReference type="PANTHER" id="PTHR43976">
    <property type="entry name" value="SHORT CHAIN DEHYDROGENASE"/>
    <property type="match status" value="1"/>
</dbReference>
<dbReference type="Gene3D" id="3.40.50.720">
    <property type="entry name" value="NAD(P)-binding Rossmann-like Domain"/>
    <property type="match status" value="1"/>
</dbReference>
<reference evidence="6 7" key="1">
    <citation type="submission" date="2014-04" db="EMBL/GenBank/DDBJ databases">
        <authorList>
            <consortium name="DOE Joint Genome Institute"/>
            <person name="Kuo A."/>
            <person name="Martino E."/>
            <person name="Perotto S."/>
            <person name="Kohler A."/>
            <person name="Nagy L.G."/>
            <person name="Floudas D."/>
            <person name="Copeland A."/>
            <person name="Barry K.W."/>
            <person name="Cichocki N."/>
            <person name="Veneault-Fourrey C."/>
            <person name="LaButti K."/>
            <person name="Lindquist E.A."/>
            <person name="Lipzen A."/>
            <person name="Lundell T."/>
            <person name="Morin E."/>
            <person name="Murat C."/>
            <person name="Sun H."/>
            <person name="Tunlid A."/>
            <person name="Henrissat B."/>
            <person name="Grigoriev I.V."/>
            <person name="Hibbett D.S."/>
            <person name="Martin F."/>
            <person name="Nordberg H.P."/>
            <person name="Cantor M.N."/>
            <person name="Hua S.X."/>
        </authorList>
    </citation>
    <scope>NUCLEOTIDE SEQUENCE [LARGE SCALE GENOMIC DNA]</scope>
    <source>
        <strain evidence="6 7">Zn</strain>
    </source>
</reference>
<dbReference type="GO" id="GO:0016491">
    <property type="term" value="F:oxidoreductase activity"/>
    <property type="evidence" value="ECO:0007669"/>
    <property type="project" value="UniProtKB-KW"/>
</dbReference>
<dbReference type="PRINTS" id="PR00080">
    <property type="entry name" value="SDRFAMILY"/>
</dbReference>
<feature type="chain" id="PRO_5002164831" evidence="5">
    <location>
        <begin position="22"/>
        <end position="287"/>
    </location>
</feature>